<evidence type="ECO:0000256" key="5">
    <source>
        <dbReference type="ARBA" id="ARBA00023136"/>
    </source>
</evidence>
<evidence type="ECO:0000256" key="3">
    <source>
        <dbReference type="ARBA" id="ARBA00022692"/>
    </source>
</evidence>
<evidence type="ECO:0000259" key="7">
    <source>
        <dbReference type="Pfam" id="PF02687"/>
    </source>
</evidence>
<protein>
    <submittedName>
        <fullName evidence="8">Cell division protein</fullName>
    </submittedName>
</protein>
<keyword evidence="2" id="KW-1003">Cell membrane</keyword>
<dbReference type="GO" id="GO:0051301">
    <property type="term" value="P:cell division"/>
    <property type="evidence" value="ECO:0007669"/>
    <property type="project" value="UniProtKB-KW"/>
</dbReference>
<evidence type="ECO:0000313" key="8">
    <source>
        <dbReference type="EMBL" id="GEO81987.1"/>
    </source>
</evidence>
<comment type="caution">
    <text evidence="8">The sequence shown here is derived from an EMBL/GenBank/DDBJ whole genome shotgun (WGS) entry which is preliminary data.</text>
</comment>
<dbReference type="InterPro" id="IPR004513">
    <property type="entry name" value="FtsX"/>
</dbReference>
<comment type="subcellular location">
    <subcellularLocation>
        <location evidence="1">Cell membrane</location>
        <topology evidence="1">Multi-pass membrane protein</topology>
    </subcellularLocation>
</comment>
<dbReference type="PANTHER" id="PTHR47755">
    <property type="entry name" value="CELL DIVISION PROTEIN FTSX"/>
    <property type="match status" value="1"/>
</dbReference>
<organism evidence="8 9">
    <name type="scientific">Pararhodospirillum oryzae</name>
    <dbReference type="NCBI Taxonomy" id="478448"/>
    <lineage>
        <taxon>Bacteria</taxon>
        <taxon>Pseudomonadati</taxon>
        <taxon>Pseudomonadota</taxon>
        <taxon>Alphaproteobacteria</taxon>
        <taxon>Rhodospirillales</taxon>
        <taxon>Rhodospirillaceae</taxon>
        <taxon>Pararhodospirillum</taxon>
    </lineage>
</organism>
<proteinExistence type="predicted"/>
<dbReference type="EMBL" id="BJZO01000055">
    <property type="protein sequence ID" value="GEO81987.1"/>
    <property type="molecule type" value="Genomic_DNA"/>
</dbReference>
<feature type="transmembrane region" description="Helical" evidence="6">
    <location>
        <begin position="272"/>
        <end position="294"/>
    </location>
</feature>
<dbReference type="OrthoDB" id="9814843at2"/>
<feature type="transmembrane region" description="Helical" evidence="6">
    <location>
        <begin position="230"/>
        <end position="252"/>
    </location>
</feature>
<gene>
    <name evidence="8" type="ORF">ROR02_21180</name>
</gene>
<dbReference type="GO" id="GO:0032153">
    <property type="term" value="C:cell division site"/>
    <property type="evidence" value="ECO:0007669"/>
    <property type="project" value="TreeGrafter"/>
</dbReference>
<evidence type="ECO:0000256" key="1">
    <source>
        <dbReference type="ARBA" id="ARBA00004651"/>
    </source>
</evidence>
<feature type="domain" description="ABC3 transporter permease C-terminal" evidence="7">
    <location>
        <begin position="179"/>
        <end position="299"/>
    </location>
</feature>
<dbReference type="Proteomes" id="UP000321567">
    <property type="component" value="Unassembled WGS sequence"/>
</dbReference>
<keyword evidence="9" id="KW-1185">Reference proteome</keyword>
<keyword evidence="5 6" id="KW-0472">Membrane</keyword>
<sequence>MRLMRADLPVAEDGTGHFLTVMVAVMVFLAALAMAGTFAVHNVVERWNRDVSGTLTIQVMPTPGPIDESNARTEANVARVLEILRVEPGVLRAEALGEDRLKALMEPWLGSPDMIADLPLPRLIDVTINPKDGPDGGLDLAGLARRLSEMVPGVTVDDHRLWLAKLVDLAQGLASLAWSVLALVTAATSVAVIQVTRSSLATHRPVIEVLHLIGAHDDYIARQFAGRAMVLGLMGGSVGLMLAVPALAGVGYLARDIEGGFVPDISLSVPQWVLLLALPVFSGGVAMLTTRLTVLRALSRML</sequence>
<keyword evidence="3 6" id="KW-0812">Transmembrane</keyword>
<keyword evidence="4 6" id="KW-1133">Transmembrane helix</keyword>
<dbReference type="InterPro" id="IPR003838">
    <property type="entry name" value="ABC3_permease_C"/>
</dbReference>
<dbReference type="Pfam" id="PF02687">
    <property type="entry name" value="FtsX"/>
    <property type="match status" value="1"/>
</dbReference>
<dbReference type="AlphaFoldDB" id="A0A512H949"/>
<evidence type="ECO:0000313" key="9">
    <source>
        <dbReference type="Proteomes" id="UP000321567"/>
    </source>
</evidence>
<reference evidence="8 9" key="1">
    <citation type="submission" date="2019-07" db="EMBL/GenBank/DDBJ databases">
        <title>Whole genome shotgun sequence of Rhodospirillum oryzae NBRC 107573.</title>
        <authorList>
            <person name="Hosoyama A."/>
            <person name="Uohara A."/>
            <person name="Ohji S."/>
            <person name="Ichikawa N."/>
        </authorList>
    </citation>
    <scope>NUCLEOTIDE SEQUENCE [LARGE SCALE GENOMIC DNA]</scope>
    <source>
        <strain evidence="8 9">NBRC 107573</strain>
    </source>
</reference>
<accession>A0A512H949</accession>
<keyword evidence="8" id="KW-0132">Cell division</keyword>
<evidence type="ECO:0000256" key="6">
    <source>
        <dbReference type="SAM" id="Phobius"/>
    </source>
</evidence>
<name>A0A512H949_9PROT</name>
<feature type="transmembrane region" description="Helical" evidence="6">
    <location>
        <begin position="20"/>
        <end position="40"/>
    </location>
</feature>
<dbReference type="GO" id="GO:0005886">
    <property type="term" value="C:plasma membrane"/>
    <property type="evidence" value="ECO:0007669"/>
    <property type="project" value="UniProtKB-SubCell"/>
</dbReference>
<dbReference type="PANTHER" id="PTHR47755:SF1">
    <property type="entry name" value="CELL DIVISION PROTEIN FTSX"/>
    <property type="match status" value="1"/>
</dbReference>
<keyword evidence="8" id="KW-0131">Cell cycle</keyword>
<evidence type="ECO:0000256" key="4">
    <source>
        <dbReference type="ARBA" id="ARBA00022989"/>
    </source>
</evidence>
<evidence type="ECO:0000256" key="2">
    <source>
        <dbReference type="ARBA" id="ARBA00022475"/>
    </source>
</evidence>